<comment type="similarity">
    <text evidence="1">Belongs to the plant dirigent protein family.</text>
</comment>
<dbReference type="OrthoDB" id="1685727at2759"/>
<dbReference type="EMBL" id="CM000881">
    <property type="protein sequence ID" value="KQK10482.1"/>
    <property type="molecule type" value="Genomic_DNA"/>
</dbReference>
<feature type="signal peptide" evidence="1">
    <location>
        <begin position="1"/>
        <end position="29"/>
    </location>
</feature>
<comment type="subunit">
    <text evidence="1">Homodimer.</text>
</comment>
<feature type="region of interest" description="Disordered" evidence="2">
    <location>
        <begin position="31"/>
        <end position="74"/>
    </location>
</feature>
<sequence length="210" mass="21349">MQPHNYAHILTGACIALTLLLTNANTAVGRRPAVHSPSPPSHGTGHTITLYTTGAAPPNAGGAPSSKPPIFTSHGPIGHSGSFLRALTRPGALRPGTVTLVDEQLHGKRESGLPLAGKLQGVLVAGLDGNSSTSRMVAVKALFAADGAEDSIRFFGVLHDGLEESHVAVVGGTGRYDGASGFAVVKAADVPETGGNVSLSRALSFSVHLK</sequence>
<accession>A0A0Q3RBK8</accession>
<feature type="chain" id="PRO_5034033385" description="Dirigent protein" evidence="1">
    <location>
        <begin position="30"/>
        <end position="210"/>
    </location>
</feature>
<gene>
    <name evidence="3" type="ORF">BRADI_2g54385v3</name>
</gene>
<evidence type="ECO:0000313" key="3">
    <source>
        <dbReference type="EMBL" id="KQK10482.1"/>
    </source>
</evidence>
<reference evidence="3" key="2">
    <citation type="submission" date="2017-06" db="EMBL/GenBank/DDBJ databases">
        <title>WGS assembly of Brachypodium distachyon.</title>
        <authorList>
            <consortium name="The International Brachypodium Initiative"/>
            <person name="Lucas S."/>
            <person name="Harmon-Smith M."/>
            <person name="Lail K."/>
            <person name="Tice H."/>
            <person name="Grimwood J."/>
            <person name="Bruce D."/>
            <person name="Barry K."/>
            <person name="Shu S."/>
            <person name="Lindquist E."/>
            <person name="Wang M."/>
            <person name="Pitluck S."/>
            <person name="Vogel J.P."/>
            <person name="Garvin D.F."/>
            <person name="Mockler T.C."/>
            <person name="Schmutz J."/>
            <person name="Rokhsar D."/>
            <person name="Bevan M.W."/>
        </authorList>
    </citation>
    <scope>NUCLEOTIDE SEQUENCE</scope>
    <source>
        <strain evidence="3">Bd21</strain>
    </source>
</reference>
<dbReference type="AlphaFoldDB" id="A0A0Q3RBK8"/>
<proteinExistence type="inferred from homology"/>
<dbReference type="PANTHER" id="PTHR46215">
    <property type="entry name" value="DIRIGENT PROTEIN 24-RELATED"/>
    <property type="match status" value="1"/>
</dbReference>
<organism evidence="3">
    <name type="scientific">Brachypodium distachyon</name>
    <name type="common">Purple false brome</name>
    <name type="synonym">Trachynia distachya</name>
    <dbReference type="NCBI Taxonomy" id="15368"/>
    <lineage>
        <taxon>Eukaryota</taxon>
        <taxon>Viridiplantae</taxon>
        <taxon>Streptophyta</taxon>
        <taxon>Embryophyta</taxon>
        <taxon>Tracheophyta</taxon>
        <taxon>Spermatophyta</taxon>
        <taxon>Magnoliopsida</taxon>
        <taxon>Liliopsida</taxon>
        <taxon>Poales</taxon>
        <taxon>Poaceae</taxon>
        <taxon>BOP clade</taxon>
        <taxon>Pooideae</taxon>
        <taxon>Stipodae</taxon>
        <taxon>Brachypodieae</taxon>
        <taxon>Brachypodium</taxon>
    </lineage>
</organism>
<name>A0A0Q3RBK8_BRADI</name>
<reference evidence="3 4" key="1">
    <citation type="journal article" date="2010" name="Nature">
        <title>Genome sequencing and analysis of the model grass Brachypodium distachyon.</title>
        <authorList>
            <consortium name="International Brachypodium Initiative"/>
        </authorList>
    </citation>
    <scope>NUCLEOTIDE SEQUENCE [LARGE SCALE GENOMIC DNA]</scope>
    <source>
        <strain evidence="3 4">Bd21</strain>
    </source>
</reference>
<keyword evidence="1" id="KW-0052">Apoplast</keyword>
<dbReference type="PANTHER" id="PTHR46215:SF17">
    <property type="entry name" value="DIRIGENT PROTEIN"/>
    <property type="match status" value="1"/>
</dbReference>
<reference evidence="4" key="3">
    <citation type="submission" date="2018-08" db="UniProtKB">
        <authorList>
            <consortium name="EnsemblPlants"/>
        </authorList>
    </citation>
    <scope>IDENTIFICATION</scope>
    <source>
        <strain evidence="4">cv. Bd21</strain>
    </source>
</reference>
<keyword evidence="1" id="KW-0964">Secreted</keyword>
<feature type="compositionally biased region" description="Low complexity" evidence="2">
    <location>
        <begin position="54"/>
        <end position="69"/>
    </location>
</feature>
<evidence type="ECO:0000313" key="5">
    <source>
        <dbReference type="Proteomes" id="UP000008810"/>
    </source>
</evidence>
<dbReference type="InterPro" id="IPR004265">
    <property type="entry name" value="Dirigent"/>
</dbReference>
<dbReference type="Pfam" id="PF03018">
    <property type="entry name" value="Dirigent"/>
    <property type="match status" value="1"/>
</dbReference>
<evidence type="ECO:0000256" key="2">
    <source>
        <dbReference type="SAM" id="MobiDB-lite"/>
    </source>
</evidence>
<evidence type="ECO:0000313" key="4">
    <source>
        <dbReference type="EnsemblPlants" id="KQK10482"/>
    </source>
</evidence>
<comment type="function">
    <text evidence="1">Dirigent proteins impart stereoselectivity on the phenoxy radical-coupling reaction, yielding optically active lignans from two molecules of coniferyl alcohol in the biosynthesis of lignans, flavonolignans, and alkaloids and thus plays a central role in plant secondary metabolism.</text>
</comment>
<comment type="subcellular location">
    <subcellularLocation>
        <location evidence="1">Secreted</location>
        <location evidence="1">Extracellular space</location>
        <location evidence="1">Apoplast</location>
    </subcellularLocation>
</comment>
<dbReference type="InParanoid" id="A0A0Q3RBK8"/>
<dbReference type="Proteomes" id="UP000008810">
    <property type="component" value="Chromosome 2"/>
</dbReference>
<protein>
    <recommendedName>
        <fullName evidence="1">Dirigent protein</fullName>
    </recommendedName>
</protein>
<dbReference type="EnsemblPlants" id="KQK10482">
    <property type="protein sequence ID" value="KQK10482"/>
    <property type="gene ID" value="BRADI_2g54385v3"/>
</dbReference>
<dbReference type="STRING" id="15368.A0A0Q3RBK8"/>
<dbReference type="FunCoup" id="A0A0Q3RBK8">
    <property type="interactions" value="92"/>
</dbReference>
<dbReference type="Gramene" id="KQK10482">
    <property type="protein sequence ID" value="KQK10482"/>
    <property type="gene ID" value="BRADI_2g54385v3"/>
</dbReference>
<keyword evidence="5" id="KW-1185">Reference proteome</keyword>
<keyword evidence="1" id="KW-0732">Signal</keyword>
<evidence type="ECO:0000256" key="1">
    <source>
        <dbReference type="RuleBase" id="RU363099"/>
    </source>
</evidence>
<dbReference type="GO" id="GO:0048046">
    <property type="term" value="C:apoplast"/>
    <property type="evidence" value="ECO:0007669"/>
    <property type="project" value="UniProtKB-SubCell"/>
</dbReference>